<evidence type="ECO:0000313" key="2">
    <source>
        <dbReference type="Proteomes" id="UP001321473"/>
    </source>
</evidence>
<comment type="caution">
    <text evidence="1">The sequence shown here is derived from an EMBL/GenBank/DDBJ whole genome shotgun (WGS) entry which is preliminary data.</text>
</comment>
<evidence type="ECO:0000313" key="1">
    <source>
        <dbReference type="EMBL" id="KAK8786981.1"/>
    </source>
</evidence>
<proteinExistence type="predicted"/>
<reference evidence="1 2" key="1">
    <citation type="journal article" date="2023" name="Arcadia Sci">
        <title>De novo assembly of a long-read Amblyomma americanum tick genome.</title>
        <authorList>
            <person name="Chou S."/>
            <person name="Poskanzer K.E."/>
            <person name="Rollins M."/>
            <person name="Thuy-Boun P.S."/>
        </authorList>
    </citation>
    <scope>NUCLEOTIDE SEQUENCE [LARGE SCALE GENOMIC DNA]</scope>
    <source>
        <strain evidence="1">F_SG_1</strain>
        <tissue evidence="1">Salivary glands</tissue>
    </source>
</reference>
<accession>A0AAQ4FJX4</accession>
<dbReference type="EMBL" id="JARKHS020002233">
    <property type="protein sequence ID" value="KAK8786981.1"/>
    <property type="molecule type" value="Genomic_DNA"/>
</dbReference>
<dbReference type="Proteomes" id="UP001321473">
    <property type="component" value="Unassembled WGS sequence"/>
</dbReference>
<sequence length="105" mass="12279">MRSYVYLRALLCHSRDPNCHPLNGIKLRLTFHRFPCDGRDRLEYDAKNLSFGLNRFLYMCYWDFFKTPLAIRHQSTAIPAKVTAMPLQGLSQMTVILHLTTLPHN</sequence>
<organism evidence="1 2">
    <name type="scientific">Amblyomma americanum</name>
    <name type="common">Lone star tick</name>
    <dbReference type="NCBI Taxonomy" id="6943"/>
    <lineage>
        <taxon>Eukaryota</taxon>
        <taxon>Metazoa</taxon>
        <taxon>Ecdysozoa</taxon>
        <taxon>Arthropoda</taxon>
        <taxon>Chelicerata</taxon>
        <taxon>Arachnida</taxon>
        <taxon>Acari</taxon>
        <taxon>Parasitiformes</taxon>
        <taxon>Ixodida</taxon>
        <taxon>Ixodoidea</taxon>
        <taxon>Ixodidae</taxon>
        <taxon>Amblyomminae</taxon>
        <taxon>Amblyomma</taxon>
    </lineage>
</organism>
<gene>
    <name evidence="1" type="ORF">V5799_023243</name>
</gene>
<dbReference type="AlphaFoldDB" id="A0AAQ4FJX4"/>
<name>A0AAQ4FJX4_AMBAM</name>
<keyword evidence="2" id="KW-1185">Reference proteome</keyword>
<protein>
    <submittedName>
        <fullName evidence="1">Uncharacterized protein</fullName>
    </submittedName>
</protein>